<evidence type="ECO:0000256" key="2">
    <source>
        <dbReference type="ARBA" id="ARBA00022598"/>
    </source>
</evidence>
<evidence type="ECO:0000259" key="8">
    <source>
        <dbReference type="Pfam" id="PF02540"/>
    </source>
</evidence>
<evidence type="ECO:0000256" key="7">
    <source>
        <dbReference type="RuleBase" id="RU003812"/>
    </source>
</evidence>
<dbReference type="EC" id="6.3.1.5" evidence="7"/>
<dbReference type="GO" id="GO:0005737">
    <property type="term" value="C:cytoplasm"/>
    <property type="evidence" value="ECO:0007669"/>
    <property type="project" value="InterPro"/>
</dbReference>
<dbReference type="GO" id="GO:0008795">
    <property type="term" value="F:NAD+ synthase activity"/>
    <property type="evidence" value="ECO:0007669"/>
    <property type="project" value="UniProtKB-EC"/>
</dbReference>
<dbReference type="GO" id="GO:0003952">
    <property type="term" value="F:NAD+ synthase (glutamine-hydrolyzing) activity"/>
    <property type="evidence" value="ECO:0007669"/>
    <property type="project" value="InterPro"/>
</dbReference>
<dbReference type="InterPro" id="IPR014729">
    <property type="entry name" value="Rossmann-like_a/b/a_fold"/>
</dbReference>
<dbReference type="PANTHER" id="PTHR23090:SF9">
    <property type="entry name" value="GLUTAMINE-DEPENDENT NAD(+) SYNTHETASE"/>
    <property type="match status" value="1"/>
</dbReference>
<dbReference type="SUPFAM" id="SSF52402">
    <property type="entry name" value="Adenine nucleotide alpha hydrolases-like"/>
    <property type="match status" value="1"/>
</dbReference>
<dbReference type="GO" id="GO:0005524">
    <property type="term" value="F:ATP binding"/>
    <property type="evidence" value="ECO:0007669"/>
    <property type="project" value="UniProtKB-KW"/>
</dbReference>
<comment type="catalytic activity">
    <reaction evidence="7">
        <text>deamido-NAD(+) + NH4(+) + ATP = AMP + diphosphate + NAD(+) + H(+)</text>
        <dbReference type="Rhea" id="RHEA:21188"/>
        <dbReference type="ChEBI" id="CHEBI:15378"/>
        <dbReference type="ChEBI" id="CHEBI:28938"/>
        <dbReference type="ChEBI" id="CHEBI:30616"/>
        <dbReference type="ChEBI" id="CHEBI:33019"/>
        <dbReference type="ChEBI" id="CHEBI:57540"/>
        <dbReference type="ChEBI" id="CHEBI:58437"/>
        <dbReference type="ChEBI" id="CHEBI:456215"/>
        <dbReference type="EC" id="6.3.1.5"/>
    </reaction>
</comment>
<keyword evidence="3 6" id="KW-0547">Nucleotide-binding</keyword>
<accession>A0A2N1PRH6</accession>
<dbReference type="EMBL" id="PGXC01000003">
    <property type="protein sequence ID" value="PKK90927.1"/>
    <property type="molecule type" value="Genomic_DNA"/>
</dbReference>
<dbReference type="Pfam" id="PF02540">
    <property type="entry name" value="NAD_synthase"/>
    <property type="match status" value="1"/>
</dbReference>
<evidence type="ECO:0000313" key="9">
    <source>
        <dbReference type="EMBL" id="PKK90927.1"/>
    </source>
</evidence>
<dbReference type="GO" id="GO:0009435">
    <property type="term" value="P:NAD+ biosynthetic process"/>
    <property type="evidence" value="ECO:0007669"/>
    <property type="project" value="UniProtKB-UniPathway"/>
</dbReference>
<evidence type="ECO:0000256" key="6">
    <source>
        <dbReference type="RuleBase" id="RU003811"/>
    </source>
</evidence>
<comment type="pathway">
    <text evidence="1">Cofactor biosynthesis; NAD(+) biosynthesis.</text>
</comment>
<comment type="similarity">
    <text evidence="6">Belongs to the NAD synthetase family.</text>
</comment>
<comment type="caution">
    <text evidence="9">The sequence shown here is derived from an EMBL/GenBank/DDBJ whole genome shotgun (WGS) entry which is preliminary data.</text>
</comment>
<dbReference type="CDD" id="cd00553">
    <property type="entry name" value="NAD_synthase"/>
    <property type="match status" value="1"/>
</dbReference>
<protein>
    <recommendedName>
        <fullName evidence="7">NH(3)-dependent NAD(+) synthetase</fullName>
        <ecNumber evidence="7">6.3.1.5</ecNumber>
    </recommendedName>
</protein>
<dbReference type="FunFam" id="3.40.50.620:FF:000106">
    <property type="entry name" value="Glutamine-dependent NAD(+) synthetase"/>
    <property type="match status" value="1"/>
</dbReference>
<reference evidence="9 10" key="1">
    <citation type="journal article" date="2017" name="ISME J.">
        <title>Potential for microbial H2 and metal transformations associated with novel bacteria and archaea in deep terrestrial subsurface sediments.</title>
        <authorList>
            <person name="Hernsdorf A.W."/>
            <person name="Amano Y."/>
            <person name="Miyakawa K."/>
            <person name="Ise K."/>
            <person name="Suzuki Y."/>
            <person name="Anantharaman K."/>
            <person name="Probst A."/>
            <person name="Burstein D."/>
            <person name="Thomas B.C."/>
            <person name="Banfield J.F."/>
        </authorList>
    </citation>
    <scope>NUCLEOTIDE SEQUENCE [LARGE SCALE GENOMIC DNA]</scope>
    <source>
        <strain evidence="9">HGW-Wallbacteria-1</strain>
    </source>
</reference>
<dbReference type="PANTHER" id="PTHR23090">
    <property type="entry name" value="NH 3 /GLUTAMINE-DEPENDENT NAD + SYNTHETASE"/>
    <property type="match status" value="1"/>
</dbReference>
<evidence type="ECO:0000256" key="1">
    <source>
        <dbReference type="ARBA" id="ARBA00004790"/>
    </source>
</evidence>
<dbReference type="UniPathway" id="UPA00253"/>
<evidence type="ECO:0000256" key="3">
    <source>
        <dbReference type="ARBA" id="ARBA00022741"/>
    </source>
</evidence>
<name>A0A2N1PRH6_9BACT</name>
<keyword evidence="5 6" id="KW-0520">NAD</keyword>
<dbReference type="GO" id="GO:0004359">
    <property type="term" value="F:glutaminase activity"/>
    <property type="evidence" value="ECO:0007669"/>
    <property type="project" value="InterPro"/>
</dbReference>
<dbReference type="AlphaFoldDB" id="A0A2N1PRH6"/>
<dbReference type="InterPro" id="IPR003694">
    <property type="entry name" value="NAD_synthase"/>
</dbReference>
<proteinExistence type="inferred from homology"/>
<evidence type="ECO:0000256" key="4">
    <source>
        <dbReference type="ARBA" id="ARBA00022840"/>
    </source>
</evidence>
<feature type="domain" description="NAD/GMP synthase" evidence="8">
    <location>
        <begin position="282"/>
        <end position="523"/>
    </location>
</feature>
<keyword evidence="2 6" id="KW-0436">Ligase</keyword>
<dbReference type="Gene3D" id="3.40.50.620">
    <property type="entry name" value="HUPs"/>
    <property type="match status" value="1"/>
</dbReference>
<keyword evidence="4 6" id="KW-0067">ATP-binding</keyword>
<gene>
    <name evidence="9" type="primary">nadE</name>
    <name evidence="9" type="ORF">CVV64_03930</name>
</gene>
<dbReference type="NCBIfam" id="TIGR00552">
    <property type="entry name" value="nadE"/>
    <property type="match status" value="1"/>
</dbReference>
<dbReference type="Proteomes" id="UP000233256">
    <property type="component" value="Unassembled WGS sequence"/>
</dbReference>
<dbReference type="InterPro" id="IPR022310">
    <property type="entry name" value="NAD/GMP_synthase"/>
</dbReference>
<evidence type="ECO:0000313" key="10">
    <source>
        <dbReference type="Proteomes" id="UP000233256"/>
    </source>
</evidence>
<evidence type="ECO:0000256" key="5">
    <source>
        <dbReference type="ARBA" id="ARBA00023027"/>
    </source>
</evidence>
<organism evidence="9 10">
    <name type="scientific">Candidatus Wallbacteria bacterium HGW-Wallbacteria-1</name>
    <dbReference type="NCBI Taxonomy" id="2013854"/>
    <lineage>
        <taxon>Bacteria</taxon>
        <taxon>Candidatus Walliibacteriota</taxon>
    </lineage>
</organism>
<sequence length="531" mass="58377">MHNRFGMENSVDRITEFLSEIQMTSLNLLVFSKILLPEVSSSGSLNSDSSERKLRVAARNFSISMIDQFSGFSELNTSAAGKTGIIFCLTMVSENGENSGLICFLESGQNFGFSSEENISEDEILDSANGYKLYFATVSRKLSFSYESRTFSLYDSEKTLEEELNKPEPDFSDYVIVMDSQPYKYDFAQNLKEAMDGANVNSILVESSVVVMNLLGFHNGRIWCGGGGVGLKGEKTLQELPCFDPFIFSISENDKSEPFKIDKSIRVHEDGIEEISEALIFGIRGFMYEISCSKVILGLSGGIDSAVVAALLVEALGSENVLGVMMPSYCTSDASNRDAECLAANLGIETLSLPITEILSLFDSILVSALNEPLGGLTVENLQSRLRGNMLMALANQLNGIVVCTGNKSEKMTGYCTLYGDTCGAFAPLGDLFKTRVYELAEYINRRREVIPEDIIRKMPSAELRPGQLDIQSLPSYDILDDILELYLNSGENIKSFEESEYDEAIVAHVAGLIDSARFKARQSPPVILLS</sequence>